<feature type="region of interest" description="Disordered" evidence="1">
    <location>
        <begin position="1"/>
        <end position="32"/>
    </location>
</feature>
<organism evidence="2 3">
    <name type="scientific">Ephemerocybe angulata</name>
    <dbReference type="NCBI Taxonomy" id="980116"/>
    <lineage>
        <taxon>Eukaryota</taxon>
        <taxon>Fungi</taxon>
        <taxon>Dikarya</taxon>
        <taxon>Basidiomycota</taxon>
        <taxon>Agaricomycotina</taxon>
        <taxon>Agaricomycetes</taxon>
        <taxon>Agaricomycetidae</taxon>
        <taxon>Agaricales</taxon>
        <taxon>Agaricineae</taxon>
        <taxon>Psathyrellaceae</taxon>
        <taxon>Ephemerocybe</taxon>
    </lineage>
</organism>
<reference evidence="2 3" key="1">
    <citation type="submission" date="2020-07" db="EMBL/GenBank/DDBJ databases">
        <title>Comparative genomics of pyrophilous fungi reveals a link between fire events and developmental genes.</title>
        <authorList>
            <consortium name="DOE Joint Genome Institute"/>
            <person name="Steindorff A.S."/>
            <person name="Carver A."/>
            <person name="Calhoun S."/>
            <person name="Stillman K."/>
            <person name="Liu H."/>
            <person name="Lipzen A."/>
            <person name="Pangilinan J."/>
            <person name="Labutti K."/>
            <person name="Bruns T.D."/>
            <person name="Grigoriev I.V."/>
        </authorList>
    </citation>
    <scope>NUCLEOTIDE SEQUENCE [LARGE SCALE GENOMIC DNA]</scope>
    <source>
        <strain evidence="2 3">CBS 144469</strain>
    </source>
</reference>
<dbReference type="OrthoDB" id="3205299at2759"/>
<dbReference type="EMBL" id="JACGCI010000001">
    <property type="protein sequence ID" value="KAF6766517.1"/>
    <property type="molecule type" value="Genomic_DNA"/>
</dbReference>
<evidence type="ECO:0000313" key="2">
    <source>
        <dbReference type="EMBL" id="KAF6766517.1"/>
    </source>
</evidence>
<dbReference type="Proteomes" id="UP000521943">
    <property type="component" value="Unassembled WGS sequence"/>
</dbReference>
<evidence type="ECO:0000313" key="3">
    <source>
        <dbReference type="Proteomes" id="UP000521943"/>
    </source>
</evidence>
<feature type="compositionally biased region" description="Polar residues" evidence="1">
    <location>
        <begin position="1"/>
        <end position="13"/>
    </location>
</feature>
<name>A0A8H6MHY0_9AGAR</name>
<sequence length="184" mass="19991">MSIPSLQRSSSAPHTVASLAQARQPLPRTKSHLHMHKAETRAFLKPLVTCMPLAGSSGEREDPFNLLGFFPPSDEKESWRWLHTEPKIEEESLVSDEEDAESAESVIMREEQVGVLSLFSGGGGGSRKAGETMGEQQLLSPFRLDGAEEWEAVYQAFTGRRRAEGAGDAGPEGGFGVLFFLGSS</sequence>
<evidence type="ECO:0000256" key="1">
    <source>
        <dbReference type="SAM" id="MobiDB-lite"/>
    </source>
</evidence>
<gene>
    <name evidence="2" type="ORF">DFP72DRAFT_866772</name>
</gene>
<comment type="caution">
    <text evidence="2">The sequence shown here is derived from an EMBL/GenBank/DDBJ whole genome shotgun (WGS) entry which is preliminary data.</text>
</comment>
<accession>A0A8H6MHY0</accession>
<keyword evidence="3" id="KW-1185">Reference proteome</keyword>
<protein>
    <submittedName>
        <fullName evidence="2">Uncharacterized protein</fullName>
    </submittedName>
</protein>
<proteinExistence type="predicted"/>
<dbReference type="AlphaFoldDB" id="A0A8H6MHY0"/>